<name>A0A1M5WNP3_9BRAD</name>
<dbReference type="InterPro" id="IPR039565">
    <property type="entry name" value="BamD-like"/>
</dbReference>
<keyword evidence="2 6" id="KW-0472">Membrane</keyword>
<evidence type="ECO:0000256" key="1">
    <source>
        <dbReference type="ARBA" id="ARBA00022729"/>
    </source>
</evidence>
<accession>A0A1M5WNP3</accession>
<dbReference type="HAMAP" id="MF_00922">
    <property type="entry name" value="OM_assembly_BamD"/>
    <property type="match status" value="1"/>
</dbReference>
<evidence type="ECO:0000313" key="9">
    <source>
        <dbReference type="Proteomes" id="UP000189796"/>
    </source>
</evidence>
<comment type="function">
    <text evidence="6">Part of the outer membrane protein assembly complex, which is involved in assembly and insertion of beta-barrel proteins into the outer membrane.</text>
</comment>
<comment type="similarity">
    <text evidence="6">Belongs to the BamD family.</text>
</comment>
<keyword evidence="5" id="KW-0449">Lipoprotein</keyword>
<organism evidence="8 9">
    <name type="scientific">Bradyrhizobium erythrophlei</name>
    <dbReference type="NCBI Taxonomy" id="1437360"/>
    <lineage>
        <taxon>Bacteria</taxon>
        <taxon>Pseudomonadati</taxon>
        <taxon>Pseudomonadota</taxon>
        <taxon>Alphaproteobacteria</taxon>
        <taxon>Hyphomicrobiales</taxon>
        <taxon>Nitrobacteraceae</taxon>
        <taxon>Bradyrhizobium</taxon>
    </lineage>
</organism>
<keyword evidence="1 6" id="KW-0732">Signal</keyword>
<evidence type="ECO:0000256" key="5">
    <source>
        <dbReference type="ARBA" id="ARBA00023288"/>
    </source>
</evidence>
<evidence type="ECO:0000256" key="3">
    <source>
        <dbReference type="ARBA" id="ARBA00023139"/>
    </source>
</evidence>
<feature type="domain" description="Outer membrane lipoprotein BamD-like" evidence="7">
    <location>
        <begin position="66"/>
        <end position="261"/>
    </location>
</feature>
<sequence>MSAPRMTLEFRKKSAGIGQEIAGRNWIGRRLLLAAGLVVLAIPLSGCGTGALWDKFMAKDDTFVEEPADKLYNEGLYLMNQKKDPKAASKKFEEVDRQHPYSDWARKSLLMSAYAFYDSGDYDSCIGAATRYVTLHPGSPDAAYAQYLIAASHYDQIPDITRDQGRTEKAIAALEEVIRKYPTSEYAVSAKAKLEGARDQLAGREMAVGRYYMDKRDYTAAINRFKTVVTQYQTTRHVEEALARLTEAYMAIGIVGEAQTAAAVLGHNFPDSRWYKDAYNLVKSGGVEPSENQGSYISRAFKKLGLG</sequence>
<dbReference type="Pfam" id="PF13525">
    <property type="entry name" value="YfiO"/>
    <property type="match status" value="1"/>
</dbReference>
<proteinExistence type="inferred from homology"/>
<dbReference type="PANTHER" id="PTHR37423:SF1">
    <property type="entry name" value="OUTER MEMBRANE PROTEIN ASSEMBLY FACTOR BAMD"/>
    <property type="match status" value="1"/>
</dbReference>
<dbReference type="Proteomes" id="UP000189796">
    <property type="component" value="Chromosome I"/>
</dbReference>
<protein>
    <recommendedName>
        <fullName evidence="6">Outer membrane protein assembly factor BamD</fullName>
    </recommendedName>
</protein>
<reference evidence="8 9" key="1">
    <citation type="submission" date="2016-11" db="EMBL/GenBank/DDBJ databases">
        <authorList>
            <person name="Jaros S."/>
            <person name="Januszkiewicz K."/>
            <person name="Wedrychowicz H."/>
        </authorList>
    </citation>
    <scope>NUCLEOTIDE SEQUENCE [LARGE SCALE GENOMIC DNA]</scope>
    <source>
        <strain evidence="8 9">GAS138</strain>
    </source>
</reference>
<dbReference type="Gene3D" id="1.25.40.10">
    <property type="entry name" value="Tetratricopeptide repeat domain"/>
    <property type="match status" value="1"/>
</dbReference>
<evidence type="ECO:0000256" key="6">
    <source>
        <dbReference type="HAMAP-Rule" id="MF_00922"/>
    </source>
</evidence>
<gene>
    <name evidence="6" type="primary">bamD</name>
    <name evidence="8" type="ORF">SAMN05443248_6694</name>
</gene>
<dbReference type="InterPro" id="IPR017689">
    <property type="entry name" value="BamD"/>
</dbReference>
<dbReference type="GO" id="GO:0051205">
    <property type="term" value="P:protein insertion into membrane"/>
    <property type="evidence" value="ECO:0007669"/>
    <property type="project" value="UniProtKB-UniRule"/>
</dbReference>
<dbReference type="GO" id="GO:1990063">
    <property type="term" value="C:Bam protein complex"/>
    <property type="evidence" value="ECO:0007669"/>
    <property type="project" value="TreeGrafter"/>
</dbReference>
<keyword evidence="4 6" id="KW-0998">Cell outer membrane</keyword>
<keyword evidence="3" id="KW-0564">Palmitate</keyword>
<dbReference type="OrthoDB" id="9804044at2"/>
<dbReference type="GO" id="GO:0043165">
    <property type="term" value="P:Gram-negative-bacterium-type cell outer membrane assembly"/>
    <property type="evidence" value="ECO:0007669"/>
    <property type="project" value="UniProtKB-UniRule"/>
</dbReference>
<dbReference type="NCBIfam" id="TIGR03302">
    <property type="entry name" value="OM_YfiO"/>
    <property type="match status" value="1"/>
</dbReference>
<dbReference type="CDD" id="cd15830">
    <property type="entry name" value="BamD"/>
    <property type="match status" value="1"/>
</dbReference>
<dbReference type="PANTHER" id="PTHR37423">
    <property type="entry name" value="SOLUBLE LYTIC MUREIN TRANSGLYCOSYLASE-RELATED"/>
    <property type="match status" value="1"/>
</dbReference>
<evidence type="ECO:0000313" key="8">
    <source>
        <dbReference type="EMBL" id="SHH89042.1"/>
    </source>
</evidence>
<dbReference type="RefSeq" id="WP_079605038.1">
    <property type="nucleotide sequence ID" value="NZ_LT670817.1"/>
</dbReference>
<comment type="subunit">
    <text evidence="6">Part of the Bam complex.</text>
</comment>
<dbReference type="InterPro" id="IPR011990">
    <property type="entry name" value="TPR-like_helical_dom_sf"/>
</dbReference>
<dbReference type="EMBL" id="LT670817">
    <property type="protein sequence ID" value="SHH89042.1"/>
    <property type="molecule type" value="Genomic_DNA"/>
</dbReference>
<evidence type="ECO:0000256" key="4">
    <source>
        <dbReference type="ARBA" id="ARBA00023237"/>
    </source>
</evidence>
<comment type="subcellular location">
    <subcellularLocation>
        <location evidence="6">Cell outer membrane</location>
    </subcellularLocation>
</comment>
<evidence type="ECO:0000256" key="2">
    <source>
        <dbReference type="ARBA" id="ARBA00023136"/>
    </source>
</evidence>
<dbReference type="AlphaFoldDB" id="A0A1M5WNP3"/>
<evidence type="ECO:0000259" key="7">
    <source>
        <dbReference type="Pfam" id="PF13525"/>
    </source>
</evidence>
<dbReference type="SUPFAM" id="SSF48452">
    <property type="entry name" value="TPR-like"/>
    <property type="match status" value="2"/>
</dbReference>